<feature type="compositionally biased region" description="Polar residues" evidence="6">
    <location>
        <begin position="1285"/>
        <end position="1301"/>
    </location>
</feature>
<keyword evidence="2 5" id="KW-0378">Hydrolase</keyword>
<evidence type="ECO:0000256" key="5">
    <source>
        <dbReference type="PIRNR" id="PIRNR006743"/>
    </source>
</evidence>
<feature type="region of interest" description="Disordered" evidence="6">
    <location>
        <begin position="1440"/>
        <end position="1482"/>
    </location>
</feature>
<dbReference type="FunFam" id="3.40.50.12390:FF:000002">
    <property type="entry name" value="5'-3' exoribonuclease 1"/>
    <property type="match status" value="1"/>
</dbReference>
<dbReference type="GO" id="GO:0005737">
    <property type="term" value="C:cytoplasm"/>
    <property type="evidence" value="ECO:0007669"/>
    <property type="project" value="UniProtKB-SubCell"/>
</dbReference>
<dbReference type="InterPro" id="IPR041385">
    <property type="entry name" value="SH3_12"/>
</dbReference>
<dbReference type="GeneID" id="30196971"/>
<feature type="compositionally biased region" description="Gly residues" evidence="6">
    <location>
        <begin position="1447"/>
        <end position="1473"/>
    </location>
</feature>
<evidence type="ECO:0000256" key="6">
    <source>
        <dbReference type="SAM" id="MobiDB-lite"/>
    </source>
</evidence>
<dbReference type="Gene3D" id="2.30.30.750">
    <property type="match status" value="1"/>
</dbReference>
<feature type="compositionally biased region" description="Low complexity" evidence="6">
    <location>
        <begin position="1389"/>
        <end position="1409"/>
    </location>
</feature>
<dbReference type="GO" id="GO:0004534">
    <property type="term" value="F:5'-3' RNA exonuclease activity"/>
    <property type="evidence" value="ECO:0007669"/>
    <property type="project" value="TreeGrafter"/>
</dbReference>
<feature type="region of interest" description="Disordered" evidence="6">
    <location>
        <begin position="463"/>
        <end position="485"/>
    </location>
</feature>
<feature type="region of interest" description="Disordered" evidence="6">
    <location>
        <begin position="1389"/>
        <end position="1426"/>
    </location>
</feature>
<dbReference type="EC" id="3.1.13.-" evidence="5"/>
<evidence type="ECO:0000259" key="11">
    <source>
        <dbReference type="Pfam" id="PF18334"/>
    </source>
</evidence>
<evidence type="ECO:0000256" key="1">
    <source>
        <dbReference type="ARBA" id="ARBA00022722"/>
    </source>
</evidence>
<dbReference type="PANTHER" id="PTHR12341">
    <property type="entry name" value="5'-&gt;3' EXORIBONUCLEASE"/>
    <property type="match status" value="1"/>
</dbReference>
<evidence type="ECO:0000256" key="4">
    <source>
        <dbReference type="ARBA" id="ARBA00038299"/>
    </source>
</evidence>
<comment type="caution">
    <text evidence="12">The sequence shown here is derived from an EMBL/GenBank/DDBJ whole genome shotgun (WGS) entry which is preliminary data.</text>
</comment>
<comment type="function">
    <text evidence="5">Multifunctional protein that exhibits several independent functions at different levels of the cellular processes. 5'-3' exonuclease component of the nonsense-mediated mRNA decay (NMD) which is a highly conserved mRNA degradation pathway, an RNA surveillance system whose role is to identify and rid cells of mRNA with premature termination codons and thus prevents accumulation of potentially harmful truncated proteins.</text>
</comment>
<evidence type="ECO:0000259" key="7">
    <source>
        <dbReference type="Pfam" id="PF03159"/>
    </source>
</evidence>
<feature type="domain" description="5'-3' exoribonuclease 1 SH3-like" evidence="9">
    <location>
        <begin position="1182"/>
        <end position="1250"/>
    </location>
</feature>
<dbReference type="GO" id="GO:0003723">
    <property type="term" value="F:RNA binding"/>
    <property type="evidence" value="ECO:0007669"/>
    <property type="project" value="UniProtKB-KW"/>
</dbReference>
<evidence type="ECO:0000313" key="12">
    <source>
        <dbReference type="EMBL" id="ODN82340.1"/>
    </source>
</evidence>
<evidence type="ECO:0000259" key="10">
    <source>
        <dbReference type="Pfam" id="PF18332"/>
    </source>
</evidence>
<dbReference type="OrthoDB" id="372487at2759"/>
<dbReference type="InterPro" id="IPR041106">
    <property type="entry name" value="XRN1_D2_D3"/>
</dbReference>
<dbReference type="InterPro" id="IPR016494">
    <property type="entry name" value="5_3_exoribonuclease_1"/>
</dbReference>
<dbReference type="InterPro" id="IPR047007">
    <property type="entry name" value="XRN1_D1_sf"/>
</dbReference>
<keyword evidence="5" id="KW-0866">Nonsense-mediated mRNA decay</keyword>
<comment type="similarity">
    <text evidence="4 5">Belongs to the 5'-3' exonuclease family.</text>
</comment>
<feature type="region of interest" description="Disordered" evidence="6">
    <location>
        <begin position="1265"/>
        <end position="1307"/>
    </location>
</feature>
<dbReference type="Pfam" id="PF17846">
    <property type="entry name" value="XRN_M"/>
    <property type="match status" value="1"/>
</dbReference>
<dbReference type="Pfam" id="PF03159">
    <property type="entry name" value="XRN_N"/>
    <property type="match status" value="1"/>
</dbReference>
<dbReference type="GO" id="GO:0016075">
    <property type="term" value="P:rRNA catabolic process"/>
    <property type="evidence" value="ECO:0007669"/>
    <property type="project" value="TreeGrafter"/>
</dbReference>
<keyword evidence="1 5" id="KW-0540">Nuclease</keyword>
<dbReference type="EMBL" id="AWGH01000041">
    <property type="protein sequence ID" value="ODN82340.1"/>
    <property type="molecule type" value="Genomic_DNA"/>
</dbReference>
<evidence type="ECO:0000259" key="8">
    <source>
        <dbReference type="Pfam" id="PF17846"/>
    </source>
</evidence>
<feature type="domain" description="Xrn1 helical" evidence="8">
    <location>
        <begin position="274"/>
        <end position="687"/>
    </location>
</feature>
<proteinExistence type="inferred from homology"/>
<feature type="domain" description="Exoribonuclease Xrn1 D2/D3" evidence="11">
    <location>
        <begin position="932"/>
        <end position="1159"/>
    </location>
</feature>
<accession>A0A1E3I159</accession>
<dbReference type="GO" id="GO:0005634">
    <property type="term" value="C:nucleus"/>
    <property type="evidence" value="ECO:0007669"/>
    <property type="project" value="TreeGrafter"/>
</dbReference>
<dbReference type="InterPro" id="IPR004859">
    <property type="entry name" value="Xrn1_N"/>
</dbReference>
<dbReference type="PIRSF" id="PIRSF006743">
    <property type="entry name" value="Exonuclease_Xnr1"/>
    <property type="match status" value="1"/>
</dbReference>
<dbReference type="Pfam" id="PF18129">
    <property type="entry name" value="SH3_12"/>
    <property type="match status" value="1"/>
</dbReference>
<feature type="domain" description="Xrn1 N-terminal" evidence="7">
    <location>
        <begin position="1"/>
        <end position="229"/>
    </location>
</feature>
<evidence type="ECO:0000256" key="3">
    <source>
        <dbReference type="ARBA" id="ARBA00022839"/>
    </source>
</evidence>
<dbReference type="CDD" id="cd18673">
    <property type="entry name" value="PIN_XRN1-2-like"/>
    <property type="match status" value="1"/>
</dbReference>
<dbReference type="Proteomes" id="UP000094819">
    <property type="component" value="Unassembled WGS sequence"/>
</dbReference>
<sequence length="1482" mass="166048">MGIPKFFRWISERYPLTSQLITPNSIPTFDNLYLDMNGIIHNCSHPPSSENDPHFRITEEQMIIAIFAYIDHLFTKIKPQKVFFMAIDGCAPRAKMNQQRSRRFRTARDAREQRLQAEKNGEKLPEEKAFDSNAITPGTPFMARLSEHLKYYVRKRISEDADWRNIKVIFSGHDVPGEGEHKIQEFIRLNKAQPDYNPNTRHCLYGLDADLIMLGLLSHDPHFCLLREEVVFGRKSKKNTELANANFFLLHISLLREYLNLEFSSLQHEIPFEYDLERIIDDFILMAIFVGNDFLPHLPDQHINEGALERIWGYYKELLPTIDGYLNEHGTISLPRLQLLLDKLAAYETMKFEEDLQGQVHYSGNHTKDTVAIEKARKKGKKGKTVITKYQKKILDQIRTFVQQHQKKPTDTKRLTLVDTKDQRDNAFIQEVGDELHLRVTWDEVDDYGQNVIALTFDMEGVSQNGSAKGENDSEESETDEEDEGTQAIQRVFAKWNKAVIVDTYPEEVEQSMDARLKEAMDNVKKTYYHDKLEISYENPADMHEIVHHYIEGLQWILNYYYKGVSSWGWFYKYHYSPRITDLKGIADMKFEFDYGKPFLPFQQLMGVLPADSQEHVPLAYRDLMYDPTSPILDFYPKDFELDMNGKKADWEAVVKIPFIDQNRLLKAMAARDHRLTPEERSRNQSGVLSTQFVFDGELEENYPSSLPGSFPELTRCHCKASPFNLPTLGNGVNLILGLLDGVHLGSSALAGFPSLNTIPHQGALGFHGVVVFQSESRNPSMVITVTDKDERPKTTEIARATIGQRTYHTWPYLQEGLVVAVSDDMFKCEVQQMGHVAKIVQSPHHGADAVKWKRQADNVERHYGRRYGVITGPVEVLLHIRPLKGLKHLDNGALIKDYEGPEKEIVQAYQMAVSNVAFEDERFLEQGPPDLNIEYPPGENVFFLGDVNNNYGCAAQVSKINDKTQTLDIILAYFEGESRDNLAFRDLATQRPSSKWWPSPTLSRRLGISALALSRITSTLLVQLEDGSKTNIGLPLKFESRGLKVLGFTKRNDRGWEYSEKAAQVLQEYKEAFPEVFAKIENRSGDLAKSLELCPSADDPDGVIKAMKKWLKERDLVDFETVSLFADQLEKETCEAIEKLADHLYAHKAQSQQQIKKQLLRSVPRQSLLKPAQSIYRLQGQVFEVGHRVIMVQDPAAGGVPAGMRGVVVGLGAKSVDVIWDTPFMGGTTLQGRCSEYRGSSVPFSSCLNLTRRQFMITESSAPKPVSQSAFKPQFGPRPAVQGPNYQSSTVARQPPSAGNKTLFDPSSAVKPVTARSGVAIVGTNGHLHYGNAAKGIKPEVEAPQHVSHRDQIANLLGGGFKLSQAPRPQFSHPASYAPAQGAGIHPPGNAFAHPPPAFANRGGPPARGRGRGRGGFNPAVNPAGTHVHTPAAPFNGNVASQADGAGRGGARGRGGRGRGGFVRGRGRGGANGVANANGGQ</sequence>
<dbReference type="InterPro" id="IPR027073">
    <property type="entry name" value="5_3_exoribonuclease"/>
</dbReference>
<gene>
    <name evidence="12" type="ORF">L198_07760</name>
</gene>
<dbReference type="Pfam" id="PF18332">
    <property type="entry name" value="XRN1_D1"/>
    <property type="match status" value="1"/>
</dbReference>
<dbReference type="InterPro" id="IPR047008">
    <property type="entry name" value="XRN1_SH3_sf"/>
</dbReference>
<dbReference type="InterPro" id="IPR041412">
    <property type="entry name" value="Xrn1_helical"/>
</dbReference>
<evidence type="ECO:0000313" key="13">
    <source>
        <dbReference type="Proteomes" id="UP000094819"/>
    </source>
</evidence>
<dbReference type="PANTHER" id="PTHR12341:SF7">
    <property type="entry name" value="5'-3' EXORIBONUCLEASE 1"/>
    <property type="match status" value="1"/>
</dbReference>
<protein>
    <recommendedName>
        <fullName evidence="5">5'-3' exoribonuclease 1</fullName>
        <ecNumber evidence="5">3.1.13.-</ecNumber>
    </recommendedName>
</protein>
<comment type="subcellular location">
    <subcellularLocation>
        <location evidence="5">Cytoplasm</location>
    </subcellularLocation>
</comment>
<evidence type="ECO:0000256" key="2">
    <source>
        <dbReference type="ARBA" id="ARBA00022801"/>
    </source>
</evidence>
<keyword evidence="13" id="KW-1185">Reference proteome</keyword>
<dbReference type="Gene3D" id="3.40.50.12390">
    <property type="match status" value="2"/>
</dbReference>
<organism evidence="12 13">
    <name type="scientific">Cryptococcus wingfieldii CBS 7118</name>
    <dbReference type="NCBI Taxonomy" id="1295528"/>
    <lineage>
        <taxon>Eukaryota</taxon>
        <taxon>Fungi</taxon>
        <taxon>Dikarya</taxon>
        <taxon>Basidiomycota</taxon>
        <taxon>Agaricomycotina</taxon>
        <taxon>Tremellomycetes</taxon>
        <taxon>Tremellales</taxon>
        <taxon>Cryptococcaceae</taxon>
        <taxon>Cryptococcus</taxon>
    </lineage>
</organism>
<dbReference type="Gene3D" id="2.170.260.40">
    <property type="match status" value="1"/>
</dbReference>
<dbReference type="InterPro" id="IPR040992">
    <property type="entry name" value="XRN1_D1"/>
</dbReference>
<dbReference type="Gene3D" id="1.25.40.1050">
    <property type="match status" value="1"/>
</dbReference>
<feature type="domain" description="5'-3' exoribonuclease 1 D1" evidence="10">
    <location>
        <begin position="738"/>
        <end position="927"/>
    </location>
</feature>
<keyword evidence="3 5" id="KW-0269">Exonuclease</keyword>
<keyword evidence="5" id="KW-0694">RNA-binding</keyword>
<dbReference type="Pfam" id="PF18334">
    <property type="entry name" value="XRN1_D2_D3"/>
    <property type="match status" value="1"/>
</dbReference>
<feature type="compositionally biased region" description="Acidic residues" evidence="6">
    <location>
        <begin position="473"/>
        <end position="485"/>
    </location>
</feature>
<name>A0A1E3I159_9TREE</name>
<evidence type="ECO:0000259" key="9">
    <source>
        <dbReference type="Pfam" id="PF18129"/>
    </source>
</evidence>
<dbReference type="RefSeq" id="XP_019028295.1">
    <property type="nucleotide sequence ID" value="XM_019179748.1"/>
</dbReference>
<keyword evidence="5" id="KW-0963">Cytoplasm</keyword>
<dbReference type="GO" id="GO:0000184">
    <property type="term" value="P:nuclear-transcribed mRNA catabolic process, nonsense-mediated decay"/>
    <property type="evidence" value="ECO:0007669"/>
    <property type="project" value="UniProtKB-KW"/>
</dbReference>
<reference evidence="12 13" key="1">
    <citation type="submission" date="2016-06" db="EMBL/GenBank/DDBJ databases">
        <title>Evolution of pathogenesis and genome organization in the Tremellales.</title>
        <authorList>
            <person name="Cuomo C."/>
            <person name="Litvintseva A."/>
            <person name="Heitman J."/>
            <person name="Chen Y."/>
            <person name="Sun S."/>
            <person name="Springer D."/>
            <person name="Dromer F."/>
            <person name="Young S."/>
            <person name="Zeng Q."/>
            <person name="Chapman S."/>
            <person name="Gujja S."/>
            <person name="Saif S."/>
            <person name="Birren B."/>
        </authorList>
    </citation>
    <scope>NUCLEOTIDE SEQUENCE [LARGE SCALE GENOMIC DNA]</scope>
    <source>
        <strain evidence="12 13">CBS 7118</strain>
    </source>
</reference>